<proteinExistence type="predicted"/>
<keyword evidence="2" id="KW-1185">Reference proteome</keyword>
<dbReference type="EMBL" id="JBHMQT010000036">
    <property type="protein sequence ID" value="MFC0863952.1"/>
    <property type="molecule type" value="Genomic_DNA"/>
</dbReference>
<organism evidence="1 2">
    <name type="scientific">Sphaerimonospora cavernae</name>
    <dbReference type="NCBI Taxonomy" id="1740611"/>
    <lineage>
        <taxon>Bacteria</taxon>
        <taxon>Bacillati</taxon>
        <taxon>Actinomycetota</taxon>
        <taxon>Actinomycetes</taxon>
        <taxon>Streptosporangiales</taxon>
        <taxon>Streptosporangiaceae</taxon>
        <taxon>Sphaerimonospora</taxon>
    </lineage>
</organism>
<name>A0ABV6U678_9ACTN</name>
<sequence>MTRSPAPRPDQATRDAVTARIFAHARRNWPKTEVLVRHHGSFCYVAVVERGRDEPFTVLRLRYQGSADHWLIGIYKASTETFAENELPTRFGPTIGTPEEGMDHTLGFWVAPPARRPGSFTERYRRLLRRS</sequence>
<protein>
    <submittedName>
        <fullName evidence="1">Uncharacterized protein</fullName>
    </submittedName>
</protein>
<evidence type="ECO:0000313" key="1">
    <source>
        <dbReference type="EMBL" id="MFC0863952.1"/>
    </source>
</evidence>
<accession>A0ABV6U678</accession>
<comment type="caution">
    <text evidence="1">The sequence shown here is derived from an EMBL/GenBank/DDBJ whole genome shotgun (WGS) entry which is preliminary data.</text>
</comment>
<gene>
    <name evidence="1" type="ORF">ACFHYQ_16740</name>
</gene>
<dbReference type="Proteomes" id="UP001589870">
    <property type="component" value="Unassembled WGS sequence"/>
</dbReference>
<evidence type="ECO:0000313" key="2">
    <source>
        <dbReference type="Proteomes" id="UP001589870"/>
    </source>
</evidence>
<reference evidence="1 2" key="1">
    <citation type="submission" date="2024-09" db="EMBL/GenBank/DDBJ databases">
        <authorList>
            <person name="Sun Q."/>
            <person name="Mori K."/>
        </authorList>
    </citation>
    <scope>NUCLEOTIDE SEQUENCE [LARGE SCALE GENOMIC DNA]</scope>
    <source>
        <strain evidence="1 2">TBRC 1851</strain>
    </source>
</reference>
<dbReference type="RefSeq" id="WP_394302076.1">
    <property type="nucleotide sequence ID" value="NZ_JBHMQT010000036.1"/>
</dbReference>